<evidence type="ECO:0000256" key="7">
    <source>
        <dbReference type="ARBA" id="ARBA00022989"/>
    </source>
</evidence>
<evidence type="ECO:0000256" key="9">
    <source>
        <dbReference type="ARBA" id="ARBA00023136"/>
    </source>
</evidence>
<evidence type="ECO:0000256" key="4">
    <source>
        <dbReference type="ARBA" id="ARBA00022475"/>
    </source>
</evidence>
<name>A0A150WES0_BDEBC</name>
<dbReference type="Proteomes" id="UP000075320">
    <property type="component" value="Unassembled WGS sequence"/>
</dbReference>
<accession>A0A150WES0</accession>
<dbReference type="PANTHER" id="PTHR46494:SF1">
    <property type="entry name" value="CORA FAMILY METAL ION TRANSPORTER (EUROFUNG)"/>
    <property type="match status" value="1"/>
</dbReference>
<protein>
    <submittedName>
        <fullName evidence="13">Magnesium and cobalt transport protein</fullName>
    </submittedName>
</protein>
<dbReference type="EMBL" id="LUKE01000006">
    <property type="protein sequence ID" value="KYG61506.1"/>
    <property type="molecule type" value="Genomic_DNA"/>
</dbReference>
<comment type="caution">
    <text evidence="13">The sequence shown here is derived from an EMBL/GenBank/DDBJ whole genome shotgun (WGS) entry which is preliminary data.</text>
</comment>
<feature type="transmembrane region" description="Helical" evidence="12">
    <location>
        <begin position="277"/>
        <end position="298"/>
    </location>
</feature>
<sequence length="312" mass="36555">MKRFEQEFADFKWIDVEAPSAEDLTNLAAEFSLPVNTVQTCLDPEHLPQCQFFEKSMFFILRHQDLGAEPDAVTMQELSTKLVFFVGHDFVLTIHRLSLPCINAKKERAQVDKMTLTQLVRGLAVQTLRSFEPELDKLDEKSDVIEDRVFSLMRKNILREGYIVKRKASSYRKIFKFTQDILLKIPKVIDISQRDIYLVQEPLDKLIFYSSEIYEQITGLLNLHLSLMSQKTNEASFRTNEVMRVLTVFSIFFLPLNFIAGIYGMNFEYMPELKQPHGYYITLGFMILVVLAITYWIYRKGWMKKDVLQEKD</sequence>
<gene>
    <name evidence="13" type="ORF">AZI86_17515</name>
</gene>
<dbReference type="FunFam" id="1.20.58.340:FF:000004">
    <property type="entry name" value="Magnesium transport protein CorA"/>
    <property type="match status" value="1"/>
</dbReference>
<dbReference type="RefSeq" id="WP_061836588.1">
    <property type="nucleotide sequence ID" value="NZ_LUKE01000006.1"/>
</dbReference>
<reference evidence="13 14" key="1">
    <citation type="submission" date="2016-03" db="EMBL/GenBank/DDBJ databases">
        <authorList>
            <person name="Ploux O."/>
        </authorList>
    </citation>
    <scope>NUCLEOTIDE SEQUENCE [LARGE SCALE GENOMIC DNA]</scope>
    <source>
        <strain evidence="13 14">R0</strain>
    </source>
</reference>
<dbReference type="GO" id="GO:0050897">
    <property type="term" value="F:cobalt ion binding"/>
    <property type="evidence" value="ECO:0007669"/>
    <property type="project" value="TreeGrafter"/>
</dbReference>
<dbReference type="Gene3D" id="3.30.460.20">
    <property type="entry name" value="CorA soluble domain-like"/>
    <property type="match status" value="1"/>
</dbReference>
<comment type="similarity">
    <text evidence="2">Belongs to the CorA metal ion transporter (MIT) (TC 1.A.35) family.</text>
</comment>
<organism evidence="13 14">
    <name type="scientific">Bdellovibrio bacteriovorus</name>
    <dbReference type="NCBI Taxonomy" id="959"/>
    <lineage>
        <taxon>Bacteria</taxon>
        <taxon>Pseudomonadati</taxon>
        <taxon>Bdellovibrionota</taxon>
        <taxon>Bdellovibrionia</taxon>
        <taxon>Bdellovibrionales</taxon>
        <taxon>Pseudobdellovibrionaceae</taxon>
        <taxon>Bdellovibrio</taxon>
    </lineage>
</organism>
<dbReference type="PANTHER" id="PTHR46494">
    <property type="entry name" value="CORA FAMILY METAL ION TRANSPORTER (EUROFUNG)"/>
    <property type="match status" value="1"/>
</dbReference>
<evidence type="ECO:0000256" key="3">
    <source>
        <dbReference type="ARBA" id="ARBA00022448"/>
    </source>
</evidence>
<proteinExistence type="inferred from homology"/>
<evidence type="ECO:0000256" key="6">
    <source>
        <dbReference type="ARBA" id="ARBA00022842"/>
    </source>
</evidence>
<comment type="catalytic activity">
    <reaction evidence="10">
        <text>Mg(2+)(in) = Mg(2+)(out)</text>
        <dbReference type="Rhea" id="RHEA:29827"/>
        <dbReference type="ChEBI" id="CHEBI:18420"/>
    </reaction>
</comment>
<dbReference type="GO" id="GO:0000287">
    <property type="term" value="F:magnesium ion binding"/>
    <property type="evidence" value="ECO:0007669"/>
    <property type="project" value="TreeGrafter"/>
</dbReference>
<evidence type="ECO:0000256" key="12">
    <source>
        <dbReference type="SAM" id="Phobius"/>
    </source>
</evidence>
<keyword evidence="4" id="KW-1003">Cell membrane</keyword>
<dbReference type="GO" id="GO:0015087">
    <property type="term" value="F:cobalt ion transmembrane transporter activity"/>
    <property type="evidence" value="ECO:0007669"/>
    <property type="project" value="TreeGrafter"/>
</dbReference>
<keyword evidence="14" id="KW-1185">Reference proteome</keyword>
<evidence type="ECO:0000313" key="14">
    <source>
        <dbReference type="Proteomes" id="UP000075320"/>
    </source>
</evidence>
<dbReference type="AlphaFoldDB" id="A0A150WES0"/>
<feature type="transmembrane region" description="Helical" evidence="12">
    <location>
        <begin position="245"/>
        <end position="265"/>
    </location>
</feature>
<keyword evidence="3" id="KW-0813">Transport</keyword>
<evidence type="ECO:0000256" key="8">
    <source>
        <dbReference type="ARBA" id="ARBA00023065"/>
    </source>
</evidence>
<dbReference type="InterPro" id="IPR045863">
    <property type="entry name" value="CorA_TM1_TM2"/>
</dbReference>
<keyword evidence="8" id="KW-0406">Ion transport</keyword>
<evidence type="ECO:0000256" key="10">
    <source>
        <dbReference type="ARBA" id="ARBA00034269"/>
    </source>
</evidence>
<keyword evidence="5 12" id="KW-0812">Transmembrane</keyword>
<dbReference type="SUPFAM" id="SSF144083">
    <property type="entry name" value="Magnesium transport protein CorA, transmembrane region"/>
    <property type="match status" value="1"/>
</dbReference>
<evidence type="ECO:0000256" key="1">
    <source>
        <dbReference type="ARBA" id="ARBA00004651"/>
    </source>
</evidence>
<dbReference type="GO" id="GO:0015095">
    <property type="term" value="F:magnesium ion transmembrane transporter activity"/>
    <property type="evidence" value="ECO:0007669"/>
    <property type="project" value="TreeGrafter"/>
</dbReference>
<dbReference type="GO" id="GO:0005886">
    <property type="term" value="C:plasma membrane"/>
    <property type="evidence" value="ECO:0007669"/>
    <property type="project" value="UniProtKB-SubCell"/>
</dbReference>
<evidence type="ECO:0000256" key="2">
    <source>
        <dbReference type="ARBA" id="ARBA00009765"/>
    </source>
</evidence>
<keyword evidence="7 12" id="KW-1133">Transmembrane helix</keyword>
<comment type="subcellular location">
    <subcellularLocation>
        <location evidence="1">Cell membrane</location>
        <topology evidence="1">Multi-pass membrane protein</topology>
    </subcellularLocation>
</comment>
<dbReference type="InterPro" id="IPR002523">
    <property type="entry name" value="MgTranspt_CorA/ZnTranspt_ZntB"/>
</dbReference>
<keyword evidence="6" id="KW-0460">Magnesium</keyword>
<keyword evidence="9 12" id="KW-0472">Membrane</keyword>
<dbReference type="Pfam" id="PF01544">
    <property type="entry name" value="CorA"/>
    <property type="match status" value="1"/>
</dbReference>
<evidence type="ECO:0000313" key="13">
    <source>
        <dbReference type="EMBL" id="KYG61506.1"/>
    </source>
</evidence>
<evidence type="ECO:0000256" key="5">
    <source>
        <dbReference type="ARBA" id="ARBA00022692"/>
    </source>
</evidence>
<dbReference type="OrthoDB" id="5289604at2"/>
<dbReference type="SUPFAM" id="SSF143865">
    <property type="entry name" value="CorA soluble domain-like"/>
    <property type="match status" value="1"/>
</dbReference>
<evidence type="ECO:0000256" key="11">
    <source>
        <dbReference type="ARBA" id="ARBA00045497"/>
    </source>
</evidence>
<dbReference type="Gene3D" id="1.20.58.340">
    <property type="entry name" value="Magnesium transport protein CorA, transmembrane region"/>
    <property type="match status" value="2"/>
</dbReference>
<dbReference type="InterPro" id="IPR045861">
    <property type="entry name" value="CorA_cytoplasmic_dom"/>
</dbReference>
<comment type="function">
    <text evidence="11">Mediates influx of magnesium ions. Alternates between open and closed states. Activated by low cytoplasmic Mg(2+) levels. Inactive when cytoplasmic Mg(2+) levels are high.</text>
</comment>